<reference evidence="2 3" key="1">
    <citation type="submission" date="2024-09" db="EMBL/GenBank/DDBJ databases">
        <authorList>
            <person name="Sun Q."/>
            <person name="Mori K."/>
        </authorList>
    </citation>
    <scope>NUCLEOTIDE SEQUENCE [LARGE SCALE GENOMIC DNA]</scope>
    <source>
        <strain evidence="2 3">CGMCC 1.9126</strain>
    </source>
</reference>
<proteinExistence type="predicted"/>
<dbReference type="Proteomes" id="UP001589738">
    <property type="component" value="Unassembled WGS sequence"/>
</dbReference>
<dbReference type="PANTHER" id="PTHR45138:SF9">
    <property type="entry name" value="DIGUANYLATE CYCLASE DGCM-RELATED"/>
    <property type="match status" value="1"/>
</dbReference>
<gene>
    <name evidence="2" type="ORF">ACFFHF_20515</name>
</gene>
<dbReference type="SMART" id="SM00267">
    <property type="entry name" value="GGDEF"/>
    <property type="match status" value="1"/>
</dbReference>
<dbReference type="CDD" id="cd01949">
    <property type="entry name" value="GGDEF"/>
    <property type="match status" value="1"/>
</dbReference>
<feature type="domain" description="GGDEF" evidence="1">
    <location>
        <begin position="54"/>
        <end position="186"/>
    </location>
</feature>
<dbReference type="PANTHER" id="PTHR45138">
    <property type="entry name" value="REGULATORY COMPONENTS OF SENSORY TRANSDUCTION SYSTEM"/>
    <property type="match status" value="1"/>
</dbReference>
<organism evidence="2 3">
    <name type="scientific">Robertmurraya beringensis</name>
    <dbReference type="NCBI Taxonomy" id="641660"/>
    <lineage>
        <taxon>Bacteria</taxon>
        <taxon>Bacillati</taxon>
        <taxon>Bacillota</taxon>
        <taxon>Bacilli</taxon>
        <taxon>Bacillales</taxon>
        <taxon>Bacillaceae</taxon>
        <taxon>Robertmurraya</taxon>
    </lineage>
</organism>
<dbReference type="InterPro" id="IPR050469">
    <property type="entry name" value="Diguanylate_Cyclase"/>
</dbReference>
<dbReference type="EMBL" id="JBHLUU010000123">
    <property type="protein sequence ID" value="MFC0477579.1"/>
    <property type="molecule type" value="Genomic_DNA"/>
</dbReference>
<keyword evidence="3" id="KW-1185">Reference proteome</keyword>
<name>A0ABV6KW69_9BACI</name>
<dbReference type="Pfam" id="PF00990">
    <property type="entry name" value="GGDEF"/>
    <property type="match status" value="1"/>
</dbReference>
<dbReference type="PROSITE" id="PS50887">
    <property type="entry name" value="GGDEF"/>
    <property type="match status" value="1"/>
</dbReference>
<dbReference type="RefSeq" id="WP_377058923.1">
    <property type="nucleotide sequence ID" value="NZ_JBHLUU010000123.1"/>
</dbReference>
<dbReference type="Gene3D" id="3.30.70.270">
    <property type="match status" value="1"/>
</dbReference>
<protein>
    <submittedName>
        <fullName evidence="2">GGDEF domain-containing protein</fullName>
    </submittedName>
</protein>
<dbReference type="SUPFAM" id="SSF55073">
    <property type="entry name" value="Nucleotide cyclase"/>
    <property type="match status" value="1"/>
</dbReference>
<evidence type="ECO:0000259" key="1">
    <source>
        <dbReference type="PROSITE" id="PS50887"/>
    </source>
</evidence>
<comment type="caution">
    <text evidence="2">The sequence shown here is derived from an EMBL/GenBank/DDBJ whole genome shotgun (WGS) entry which is preliminary data.</text>
</comment>
<dbReference type="InterPro" id="IPR043128">
    <property type="entry name" value="Rev_trsase/Diguanyl_cyclase"/>
</dbReference>
<sequence length="200" mass="22839">MLIGNTGFILILKEQADQELIRLASYDDLTGALNRRVFFKEAKKCLLDGSKNKKPISILLFDIDYFKRINDKYGHDVGDQVLRELSRQIREYISEGHYFSRFGGDEFAILLPETNEEEAMKLAWEICNGIEKQSLTEGELSYTISMGTLTIIPTIETELETMYVACDKALYEAKRNGRNGVSRGFLSIEGFEDTRLSQIN</sequence>
<dbReference type="InterPro" id="IPR029787">
    <property type="entry name" value="Nucleotide_cyclase"/>
</dbReference>
<dbReference type="NCBIfam" id="TIGR00254">
    <property type="entry name" value="GGDEF"/>
    <property type="match status" value="1"/>
</dbReference>
<accession>A0ABV6KW69</accession>
<dbReference type="InterPro" id="IPR000160">
    <property type="entry name" value="GGDEF_dom"/>
</dbReference>
<evidence type="ECO:0000313" key="2">
    <source>
        <dbReference type="EMBL" id="MFC0477579.1"/>
    </source>
</evidence>
<evidence type="ECO:0000313" key="3">
    <source>
        <dbReference type="Proteomes" id="UP001589738"/>
    </source>
</evidence>